<accession>L9XLB5</accession>
<evidence type="ECO:0000256" key="1">
    <source>
        <dbReference type="ARBA" id="ARBA00004651"/>
    </source>
</evidence>
<dbReference type="AlphaFoldDB" id="L9XLB5"/>
<dbReference type="InterPro" id="IPR035906">
    <property type="entry name" value="MetI-like_sf"/>
</dbReference>
<keyword evidence="6 7" id="KW-0472">Membrane</keyword>
<gene>
    <name evidence="9" type="ORF">C493_00165</name>
</gene>
<evidence type="ECO:0000259" key="8">
    <source>
        <dbReference type="PROSITE" id="PS50928"/>
    </source>
</evidence>
<keyword evidence="4 7" id="KW-0812">Transmembrane</keyword>
<comment type="similarity">
    <text evidence="7">Belongs to the binding-protein-dependent transport system permease family.</text>
</comment>
<name>L9XLB5_9EURY</name>
<keyword evidence="3" id="KW-1003">Cell membrane</keyword>
<dbReference type="PANTHER" id="PTHR30151">
    <property type="entry name" value="ALKANE SULFONATE ABC TRANSPORTER-RELATED, MEMBRANE SUBUNIT"/>
    <property type="match status" value="1"/>
</dbReference>
<evidence type="ECO:0000256" key="6">
    <source>
        <dbReference type="ARBA" id="ARBA00023136"/>
    </source>
</evidence>
<dbReference type="eggNOG" id="arCOG00169">
    <property type="taxonomic scope" value="Archaea"/>
</dbReference>
<evidence type="ECO:0000256" key="2">
    <source>
        <dbReference type="ARBA" id="ARBA00022448"/>
    </source>
</evidence>
<feature type="transmembrane region" description="Helical" evidence="7">
    <location>
        <begin position="7"/>
        <end position="32"/>
    </location>
</feature>
<dbReference type="PANTHER" id="PTHR30151:SF38">
    <property type="entry name" value="ALIPHATIC SULFONATES TRANSPORT PERMEASE PROTEIN SSUC-RELATED"/>
    <property type="match status" value="1"/>
</dbReference>
<dbReference type="Proteomes" id="UP000011602">
    <property type="component" value="Unassembled WGS sequence"/>
</dbReference>
<evidence type="ECO:0000313" key="10">
    <source>
        <dbReference type="Proteomes" id="UP000011602"/>
    </source>
</evidence>
<dbReference type="GO" id="GO:0005886">
    <property type="term" value="C:plasma membrane"/>
    <property type="evidence" value="ECO:0007669"/>
    <property type="project" value="UniProtKB-SubCell"/>
</dbReference>
<dbReference type="EMBL" id="AOHZ01000002">
    <property type="protein sequence ID" value="ELY62196.1"/>
    <property type="molecule type" value="Genomic_DNA"/>
</dbReference>
<evidence type="ECO:0000313" key="9">
    <source>
        <dbReference type="EMBL" id="ELY62196.1"/>
    </source>
</evidence>
<comment type="caution">
    <text evidence="9">The sequence shown here is derived from an EMBL/GenBank/DDBJ whole genome shotgun (WGS) entry which is preliminary data.</text>
</comment>
<reference evidence="9 10" key="1">
    <citation type="journal article" date="2014" name="PLoS Genet.">
        <title>Phylogenetically driven sequencing of extremely halophilic archaea reveals strategies for static and dynamic osmo-response.</title>
        <authorList>
            <person name="Becker E.A."/>
            <person name="Seitzer P.M."/>
            <person name="Tritt A."/>
            <person name="Larsen D."/>
            <person name="Krusor M."/>
            <person name="Yao A.I."/>
            <person name="Wu D."/>
            <person name="Madern D."/>
            <person name="Eisen J.A."/>
            <person name="Darling A.E."/>
            <person name="Facciotti M.T."/>
        </authorList>
    </citation>
    <scope>NUCLEOTIDE SEQUENCE [LARGE SCALE GENOMIC DNA]</scope>
    <source>
        <strain evidence="9 10">JCM 12255</strain>
    </source>
</reference>
<dbReference type="STRING" id="1227499.C493_00165"/>
<evidence type="ECO:0000256" key="3">
    <source>
        <dbReference type="ARBA" id="ARBA00022475"/>
    </source>
</evidence>
<keyword evidence="2 7" id="KW-0813">Transport</keyword>
<feature type="transmembrane region" description="Helical" evidence="7">
    <location>
        <begin position="63"/>
        <end position="83"/>
    </location>
</feature>
<keyword evidence="10" id="KW-1185">Reference proteome</keyword>
<feature type="transmembrane region" description="Helical" evidence="7">
    <location>
        <begin position="120"/>
        <end position="137"/>
    </location>
</feature>
<feature type="domain" description="ABC transmembrane type-1" evidence="8">
    <location>
        <begin position="59"/>
        <end position="237"/>
    </location>
</feature>
<organism evidence="9 10">
    <name type="scientific">Natronolimnohabitans innermongolicus JCM 12255</name>
    <dbReference type="NCBI Taxonomy" id="1227499"/>
    <lineage>
        <taxon>Archaea</taxon>
        <taxon>Methanobacteriati</taxon>
        <taxon>Methanobacteriota</taxon>
        <taxon>Stenosarchaea group</taxon>
        <taxon>Halobacteria</taxon>
        <taxon>Halobacteriales</taxon>
        <taxon>Natrialbaceae</taxon>
        <taxon>Natronolimnohabitans</taxon>
    </lineage>
</organism>
<feature type="transmembrane region" description="Helical" evidence="7">
    <location>
        <begin position="89"/>
        <end position="113"/>
    </location>
</feature>
<dbReference type="PROSITE" id="PS50928">
    <property type="entry name" value="ABC_TM1"/>
    <property type="match status" value="1"/>
</dbReference>
<dbReference type="Pfam" id="PF00528">
    <property type="entry name" value="BPD_transp_1"/>
    <property type="match status" value="1"/>
</dbReference>
<sequence>MLEEKRFYQLLSIGVVLATWEVMAMFFIGHFLPPVTEVAAFTVSIVASGEFFVHAADTIQRVAIGFGAAYTVSILLGIVMGLYKRAEYFFEILVLIGITIPGLGIVVLAIIWFGVSNMTAYVSLFILATPMIVFNFWKGMQSLDNDLISMAHAFEVSRRDIFRDVLIPTLMPYMLAAARFGLALCWKIVVLVELLALTSGVGYMINQQFQVYSIVGVLGWTLSFTLVMMAVEFGILKPLERRATAWQESSDNQRVTI</sequence>
<evidence type="ECO:0000256" key="7">
    <source>
        <dbReference type="RuleBase" id="RU363032"/>
    </source>
</evidence>
<evidence type="ECO:0000256" key="5">
    <source>
        <dbReference type="ARBA" id="ARBA00022989"/>
    </source>
</evidence>
<protein>
    <submittedName>
        <fullName evidence="9">Binding-protein-dependent transporter inner membrane component</fullName>
    </submittedName>
</protein>
<feature type="transmembrane region" description="Helical" evidence="7">
    <location>
        <begin position="209"/>
        <end position="231"/>
    </location>
</feature>
<dbReference type="GO" id="GO:0055085">
    <property type="term" value="P:transmembrane transport"/>
    <property type="evidence" value="ECO:0007669"/>
    <property type="project" value="InterPro"/>
</dbReference>
<dbReference type="CDD" id="cd06261">
    <property type="entry name" value="TM_PBP2"/>
    <property type="match status" value="1"/>
</dbReference>
<dbReference type="SUPFAM" id="SSF161098">
    <property type="entry name" value="MetI-like"/>
    <property type="match status" value="1"/>
</dbReference>
<evidence type="ECO:0000256" key="4">
    <source>
        <dbReference type="ARBA" id="ARBA00022692"/>
    </source>
</evidence>
<proteinExistence type="inferred from homology"/>
<comment type="subcellular location">
    <subcellularLocation>
        <location evidence="1 7">Cell membrane</location>
        <topology evidence="1 7">Multi-pass membrane protein</topology>
    </subcellularLocation>
</comment>
<feature type="transmembrane region" description="Helical" evidence="7">
    <location>
        <begin position="173"/>
        <end position="197"/>
    </location>
</feature>
<keyword evidence="5 7" id="KW-1133">Transmembrane helix</keyword>
<dbReference type="InterPro" id="IPR000515">
    <property type="entry name" value="MetI-like"/>
</dbReference>
<dbReference type="Gene3D" id="1.10.3720.10">
    <property type="entry name" value="MetI-like"/>
    <property type="match status" value="1"/>
</dbReference>